<organism evidence="1 2">
    <name type="scientific">Daedalea quercina L-15889</name>
    <dbReference type="NCBI Taxonomy" id="1314783"/>
    <lineage>
        <taxon>Eukaryota</taxon>
        <taxon>Fungi</taxon>
        <taxon>Dikarya</taxon>
        <taxon>Basidiomycota</taxon>
        <taxon>Agaricomycotina</taxon>
        <taxon>Agaricomycetes</taxon>
        <taxon>Polyporales</taxon>
        <taxon>Fomitopsis</taxon>
    </lineage>
</organism>
<proteinExistence type="predicted"/>
<name>A0A165PM89_9APHY</name>
<evidence type="ECO:0000313" key="1">
    <source>
        <dbReference type="EMBL" id="KZT68384.1"/>
    </source>
</evidence>
<protein>
    <submittedName>
        <fullName evidence="1">Uncharacterized protein</fullName>
    </submittedName>
</protein>
<reference evidence="1 2" key="1">
    <citation type="journal article" date="2016" name="Mol. Biol. Evol.">
        <title>Comparative Genomics of Early-Diverging Mushroom-Forming Fungi Provides Insights into the Origins of Lignocellulose Decay Capabilities.</title>
        <authorList>
            <person name="Nagy L.G."/>
            <person name="Riley R."/>
            <person name="Tritt A."/>
            <person name="Adam C."/>
            <person name="Daum C."/>
            <person name="Floudas D."/>
            <person name="Sun H."/>
            <person name="Yadav J.S."/>
            <person name="Pangilinan J."/>
            <person name="Larsson K.H."/>
            <person name="Matsuura K."/>
            <person name="Barry K."/>
            <person name="Labutti K."/>
            <person name="Kuo R."/>
            <person name="Ohm R.A."/>
            <person name="Bhattacharya S.S."/>
            <person name="Shirouzu T."/>
            <person name="Yoshinaga Y."/>
            <person name="Martin F.M."/>
            <person name="Grigoriev I.V."/>
            <person name="Hibbett D.S."/>
        </authorList>
    </citation>
    <scope>NUCLEOTIDE SEQUENCE [LARGE SCALE GENOMIC DNA]</scope>
    <source>
        <strain evidence="1 2">L-15889</strain>
    </source>
</reference>
<dbReference type="AlphaFoldDB" id="A0A165PM89"/>
<accession>A0A165PM89</accession>
<keyword evidence="2" id="KW-1185">Reference proteome</keyword>
<gene>
    <name evidence="1" type="ORF">DAEQUDRAFT_727953</name>
</gene>
<dbReference type="Proteomes" id="UP000076727">
    <property type="component" value="Unassembled WGS sequence"/>
</dbReference>
<evidence type="ECO:0000313" key="2">
    <source>
        <dbReference type="Proteomes" id="UP000076727"/>
    </source>
</evidence>
<sequence length="59" mass="5989">MICNLRKVAAGGDGSLGPRPTADTWAGTEVAAISVTTCSVYLAKGPLNLTSHTSLGIFP</sequence>
<dbReference type="EMBL" id="KV429067">
    <property type="protein sequence ID" value="KZT68384.1"/>
    <property type="molecule type" value="Genomic_DNA"/>
</dbReference>